<gene>
    <name evidence="5" type="ORF">JD844_017892</name>
</gene>
<evidence type="ECO:0000256" key="2">
    <source>
        <dbReference type="ARBA" id="ARBA00022723"/>
    </source>
</evidence>
<accession>A0ABQ7SMM1</accession>
<reference evidence="5 6" key="1">
    <citation type="journal article" date="2022" name="Gigascience">
        <title>A chromosome-level genome assembly and annotation of the desert horned lizard, Phrynosoma platyrhinos, provides insight into chromosomal rearrangements among reptiles.</title>
        <authorList>
            <person name="Koochekian N."/>
            <person name="Ascanio A."/>
            <person name="Farleigh K."/>
            <person name="Card D.C."/>
            <person name="Schield D.R."/>
            <person name="Castoe T.A."/>
            <person name="Jezkova T."/>
        </authorList>
    </citation>
    <scope>NUCLEOTIDE SEQUENCE [LARGE SCALE GENOMIC DNA]</scope>
    <source>
        <strain evidence="5">NK-2021</strain>
    </source>
</reference>
<name>A0ABQ7SMM1_PHRPL</name>
<comment type="similarity">
    <text evidence="1">Belongs to the cytochrome P450 family.</text>
</comment>
<dbReference type="Proteomes" id="UP000826234">
    <property type="component" value="Unassembled WGS sequence"/>
</dbReference>
<keyword evidence="3" id="KW-0408">Iron</keyword>
<evidence type="ECO:0000313" key="6">
    <source>
        <dbReference type="Proteomes" id="UP000826234"/>
    </source>
</evidence>
<dbReference type="InterPro" id="IPR036396">
    <property type="entry name" value="Cyt_P450_sf"/>
</dbReference>
<dbReference type="InterPro" id="IPR001128">
    <property type="entry name" value="Cyt_P450"/>
</dbReference>
<dbReference type="InterPro" id="IPR050182">
    <property type="entry name" value="Cytochrome_P450_fam2"/>
</dbReference>
<protein>
    <submittedName>
        <fullName evidence="5">Uncharacterized protein</fullName>
    </submittedName>
</protein>
<evidence type="ECO:0000313" key="5">
    <source>
        <dbReference type="EMBL" id="KAH0618559.1"/>
    </source>
</evidence>
<dbReference type="SUPFAM" id="SSF48264">
    <property type="entry name" value="Cytochrome P450"/>
    <property type="match status" value="1"/>
</dbReference>
<sequence>LVHSNGMSWKQQRRFALSALRNFGLGKKSLEERIQEEIRFLSDAIEDEKERKPADKDDDEDEDEKTRISNKEAYGMEGASAPLRRNHDSQEALLGLDYEKEENNQQRRDEDEEDEDEDDDEDDEEEGSKEAAGIEGFRSVDDDLSRNEKYLLTITSSIGSEEYFDD</sequence>
<dbReference type="EMBL" id="JAIPUX010005289">
    <property type="protein sequence ID" value="KAH0618559.1"/>
    <property type="molecule type" value="Genomic_DNA"/>
</dbReference>
<feature type="region of interest" description="Disordered" evidence="4">
    <location>
        <begin position="42"/>
        <end position="146"/>
    </location>
</feature>
<dbReference type="PANTHER" id="PTHR24300:SF177">
    <property type="entry name" value="CYTOCHROME P450 2J2"/>
    <property type="match status" value="1"/>
</dbReference>
<feature type="compositionally biased region" description="Basic and acidic residues" evidence="4">
    <location>
        <begin position="97"/>
        <end position="109"/>
    </location>
</feature>
<dbReference type="PANTHER" id="PTHR24300">
    <property type="entry name" value="CYTOCHROME P450 508A4-RELATED"/>
    <property type="match status" value="1"/>
</dbReference>
<comment type="caution">
    <text evidence="5">The sequence shown here is derived from an EMBL/GenBank/DDBJ whole genome shotgun (WGS) entry which is preliminary data.</text>
</comment>
<feature type="compositionally biased region" description="Acidic residues" evidence="4">
    <location>
        <begin position="110"/>
        <end position="127"/>
    </location>
</feature>
<evidence type="ECO:0000256" key="3">
    <source>
        <dbReference type="ARBA" id="ARBA00023004"/>
    </source>
</evidence>
<keyword evidence="6" id="KW-1185">Reference proteome</keyword>
<evidence type="ECO:0000256" key="1">
    <source>
        <dbReference type="ARBA" id="ARBA00010617"/>
    </source>
</evidence>
<organism evidence="5 6">
    <name type="scientific">Phrynosoma platyrhinos</name>
    <name type="common">Desert horned lizard</name>
    <dbReference type="NCBI Taxonomy" id="52577"/>
    <lineage>
        <taxon>Eukaryota</taxon>
        <taxon>Metazoa</taxon>
        <taxon>Chordata</taxon>
        <taxon>Craniata</taxon>
        <taxon>Vertebrata</taxon>
        <taxon>Euteleostomi</taxon>
        <taxon>Lepidosauria</taxon>
        <taxon>Squamata</taxon>
        <taxon>Bifurcata</taxon>
        <taxon>Unidentata</taxon>
        <taxon>Episquamata</taxon>
        <taxon>Toxicofera</taxon>
        <taxon>Iguania</taxon>
        <taxon>Phrynosomatidae</taxon>
        <taxon>Phrynosomatinae</taxon>
        <taxon>Phrynosoma</taxon>
    </lineage>
</organism>
<proteinExistence type="inferred from homology"/>
<feature type="non-terminal residue" evidence="5">
    <location>
        <position position="1"/>
    </location>
</feature>
<dbReference type="Pfam" id="PF00067">
    <property type="entry name" value="p450"/>
    <property type="match status" value="1"/>
</dbReference>
<evidence type="ECO:0000256" key="4">
    <source>
        <dbReference type="SAM" id="MobiDB-lite"/>
    </source>
</evidence>
<keyword evidence="2" id="KW-0479">Metal-binding</keyword>
<dbReference type="Gene3D" id="1.10.630.10">
    <property type="entry name" value="Cytochrome P450"/>
    <property type="match status" value="1"/>
</dbReference>